<evidence type="ECO:0000256" key="6">
    <source>
        <dbReference type="SAM" id="Phobius"/>
    </source>
</evidence>
<evidence type="ECO:0000313" key="8">
    <source>
        <dbReference type="Proteomes" id="UP000236584"/>
    </source>
</evidence>
<dbReference type="Proteomes" id="UP000236584">
    <property type="component" value="Chromosome"/>
</dbReference>
<keyword evidence="8" id="KW-1185">Reference proteome</keyword>
<dbReference type="AlphaFoldDB" id="A0A2I8VLN9"/>
<keyword evidence="4 6" id="KW-1133">Transmembrane helix</keyword>
<dbReference type="PANTHER" id="PTHR32196">
    <property type="entry name" value="ABC TRANSPORTER PERMEASE PROTEIN YPHD-RELATED-RELATED"/>
    <property type="match status" value="1"/>
</dbReference>
<proteinExistence type="predicted"/>
<feature type="transmembrane region" description="Helical" evidence="6">
    <location>
        <begin position="262"/>
        <end position="279"/>
    </location>
</feature>
<dbReference type="InterPro" id="IPR001851">
    <property type="entry name" value="ABC_transp_permease"/>
</dbReference>
<reference evidence="7 8" key="1">
    <citation type="submission" date="2018-01" db="EMBL/GenBank/DDBJ databases">
        <title>Complete genome sequence of Salinigranum rubrum GX10T, an extremely halophilic archaeon isolated from a marine solar saltern.</title>
        <authorList>
            <person name="Han S."/>
        </authorList>
    </citation>
    <scope>NUCLEOTIDE SEQUENCE [LARGE SCALE GENOMIC DNA]</scope>
    <source>
        <strain evidence="7 8">GX10</strain>
    </source>
</reference>
<dbReference type="GO" id="GO:0022857">
    <property type="term" value="F:transmembrane transporter activity"/>
    <property type="evidence" value="ECO:0007669"/>
    <property type="project" value="InterPro"/>
</dbReference>
<feature type="transmembrane region" description="Helical" evidence="6">
    <location>
        <begin position="156"/>
        <end position="174"/>
    </location>
</feature>
<feature type="transmembrane region" description="Helical" evidence="6">
    <location>
        <begin position="203"/>
        <end position="225"/>
    </location>
</feature>
<sequence length="315" mass="33700">MAHPVSGVCLLLSSPPRDLHPVPKHRVPAVHECRTRSDHARGGHLSHQWELRPLGRVDCGVLVDVHRAVPHELVQWGTGNRRNTGRPPGRGIDRVPERLLHRQVRREPVPPDAVGPHRLRGGILVLSTRSVYELPESYLWLGGGEVSLGGLLPQSVPIAVVFMLGLFVAVWFVLMKTRFGRAVYAVGGDEESAAEAGIDTDRVVIAVFVISGMLAATGGLLLTGFNGGATPTLGTSQLFPAFTAAVIGGVSLFGGRGNVFNALGGVLLLSTIAAGLVMLNIDPQIVQTINGLVLFGAILLYTFVQRFRGRLLSDL</sequence>
<accession>A0A2I8VLN9</accession>
<keyword evidence="2" id="KW-1003">Cell membrane</keyword>
<keyword evidence="5 6" id="KW-0472">Membrane</keyword>
<evidence type="ECO:0000256" key="1">
    <source>
        <dbReference type="ARBA" id="ARBA00004651"/>
    </source>
</evidence>
<dbReference type="KEGG" id="srub:C2R22_15120"/>
<evidence type="ECO:0000256" key="5">
    <source>
        <dbReference type="ARBA" id="ARBA00023136"/>
    </source>
</evidence>
<evidence type="ECO:0000256" key="2">
    <source>
        <dbReference type="ARBA" id="ARBA00022475"/>
    </source>
</evidence>
<comment type="subcellular location">
    <subcellularLocation>
        <location evidence="1">Cell membrane</location>
        <topology evidence="1">Multi-pass membrane protein</topology>
    </subcellularLocation>
</comment>
<feature type="transmembrane region" description="Helical" evidence="6">
    <location>
        <begin position="285"/>
        <end position="304"/>
    </location>
</feature>
<evidence type="ECO:0000313" key="7">
    <source>
        <dbReference type="EMBL" id="AUV82805.1"/>
    </source>
</evidence>
<gene>
    <name evidence="7" type="ORF">C2R22_15120</name>
</gene>
<feature type="transmembrane region" description="Helical" evidence="6">
    <location>
        <begin position="237"/>
        <end position="255"/>
    </location>
</feature>
<dbReference type="Pfam" id="PF02653">
    <property type="entry name" value="BPD_transp_2"/>
    <property type="match status" value="1"/>
</dbReference>
<dbReference type="EMBL" id="CP026309">
    <property type="protein sequence ID" value="AUV82805.1"/>
    <property type="molecule type" value="Genomic_DNA"/>
</dbReference>
<organism evidence="7 8">
    <name type="scientific">Salinigranum rubrum</name>
    <dbReference type="NCBI Taxonomy" id="755307"/>
    <lineage>
        <taxon>Archaea</taxon>
        <taxon>Methanobacteriati</taxon>
        <taxon>Methanobacteriota</taxon>
        <taxon>Stenosarchaea group</taxon>
        <taxon>Halobacteria</taxon>
        <taxon>Halobacteriales</taxon>
        <taxon>Haloferacaceae</taxon>
        <taxon>Salinigranum</taxon>
    </lineage>
</organism>
<dbReference type="CDD" id="cd06579">
    <property type="entry name" value="TM_PBP1_transp_AraH_like"/>
    <property type="match status" value="1"/>
</dbReference>
<name>A0A2I8VLN9_9EURY</name>
<dbReference type="GO" id="GO:0005886">
    <property type="term" value="C:plasma membrane"/>
    <property type="evidence" value="ECO:0007669"/>
    <property type="project" value="UniProtKB-SubCell"/>
</dbReference>
<evidence type="ECO:0000256" key="3">
    <source>
        <dbReference type="ARBA" id="ARBA00022692"/>
    </source>
</evidence>
<protein>
    <recommendedName>
        <fullName evidence="9">ABC transporter permease</fullName>
    </recommendedName>
</protein>
<keyword evidence="3 6" id="KW-0812">Transmembrane</keyword>
<evidence type="ECO:0000256" key="4">
    <source>
        <dbReference type="ARBA" id="ARBA00022989"/>
    </source>
</evidence>
<evidence type="ECO:0008006" key="9">
    <source>
        <dbReference type="Google" id="ProtNLM"/>
    </source>
</evidence>